<accession>A0A8H3VYT1</accession>
<comment type="caution">
    <text evidence="2">The sequence shown here is derived from an EMBL/GenBank/DDBJ whole genome shotgun (WGS) entry which is preliminary data.</text>
</comment>
<name>A0A8H3VYT1_9PEZI</name>
<dbReference type="Proteomes" id="UP000434172">
    <property type="component" value="Unassembled WGS sequence"/>
</dbReference>
<proteinExistence type="predicted"/>
<sequence>MKGSEGDKGDRDNSGNNRDNRDNSKDSIKQMVTMRLSFLTTCLTNGPSNACESARKLQQVKDSLNFNLILSIPFPSQQFRYNRVNIKSGRSDSITPSAHPPTELH</sequence>
<feature type="compositionally biased region" description="Basic and acidic residues" evidence="1">
    <location>
        <begin position="1"/>
        <end position="28"/>
    </location>
</feature>
<protein>
    <submittedName>
        <fullName evidence="2">Uncharacterized protein</fullName>
    </submittedName>
</protein>
<dbReference type="AlphaFoldDB" id="A0A8H3VYT1"/>
<evidence type="ECO:0000256" key="1">
    <source>
        <dbReference type="SAM" id="MobiDB-lite"/>
    </source>
</evidence>
<feature type="region of interest" description="Disordered" evidence="1">
    <location>
        <begin position="1"/>
        <end position="30"/>
    </location>
</feature>
<organism evidence="2 3">
    <name type="scientific">Colletotrichum asianum</name>
    <dbReference type="NCBI Taxonomy" id="702518"/>
    <lineage>
        <taxon>Eukaryota</taxon>
        <taxon>Fungi</taxon>
        <taxon>Dikarya</taxon>
        <taxon>Ascomycota</taxon>
        <taxon>Pezizomycotina</taxon>
        <taxon>Sordariomycetes</taxon>
        <taxon>Hypocreomycetidae</taxon>
        <taxon>Glomerellales</taxon>
        <taxon>Glomerellaceae</taxon>
        <taxon>Colletotrichum</taxon>
        <taxon>Colletotrichum gloeosporioides species complex</taxon>
    </lineage>
</organism>
<evidence type="ECO:0000313" key="3">
    <source>
        <dbReference type="Proteomes" id="UP000434172"/>
    </source>
</evidence>
<gene>
    <name evidence="2" type="ORF">GQ607_015958</name>
</gene>
<dbReference type="EMBL" id="WOWK01000147">
    <property type="protein sequence ID" value="KAF0316830.1"/>
    <property type="molecule type" value="Genomic_DNA"/>
</dbReference>
<evidence type="ECO:0000313" key="2">
    <source>
        <dbReference type="EMBL" id="KAF0316830.1"/>
    </source>
</evidence>
<keyword evidence="3" id="KW-1185">Reference proteome</keyword>
<reference evidence="2 3" key="1">
    <citation type="submission" date="2019-12" db="EMBL/GenBank/DDBJ databases">
        <title>A genome sequence resource for the geographically widespread anthracnose pathogen Colletotrichum asianum.</title>
        <authorList>
            <person name="Meng Y."/>
        </authorList>
    </citation>
    <scope>NUCLEOTIDE SEQUENCE [LARGE SCALE GENOMIC DNA]</scope>
    <source>
        <strain evidence="2 3">ICMP 18580</strain>
    </source>
</reference>